<name>A0A1G1XTH1_9BACT</name>
<sequence length="62" mass="6889">MTMIIQCCVCQKIKVGDQWILAQHTDKTSHGYCPECAAKTLAKIYETEVARKKAITTSTTTP</sequence>
<dbReference type="AlphaFoldDB" id="A0A1G1XTH1"/>
<dbReference type="EMBL" id="MHIB01000037">
    <property type="protein sequence ID" value="OGY43379.1"/>
    <property type="molecule type" value="Genomic_DNA"/>
</dbReference>
<proteinExistence type="predicted"/>
<evidence type="ECO:0000313" key="2">
    <source>
        <dbReference type="Proteomes" id="UP000178930"/>
    </source>
</evidence>
<evidence type="ECO:0000313" key="1">
    <source>
        <dbReference type="EMBL" id="OGY43379.1"/>
    </source>
</evidence>
<protein>
    <submittedName>
        <fullName evidence="1">Uncharacterized protein</fullName>
    </submittedName>
</protein>
<comment type="caution">
    <text evidence="1">The sequence shown here is derived from an EMBL/GenBank/DDBJ whole genome shotgun (WGS) entry which is preliminary data.</text>
</comment>
<reference evidence="1 2" key="1">
    <citation type="journal article" date="2016" name="Nat. Commun.">
        <title>Thousands of microbial genomes shed light on interconnected biogeochemical processes in an aquifer system.</title>
        <authorList>
            <person name="Anantharaman K."/>
            <person name="Brown C.T."/>
            <person name="Hug L.A."/>
            <person name="Sharon I."/>
            <person name="Castelle C.J."/>
            <person name="Probst A.J."/>
            <person name="Thomas B.C."/>
            <person name="Singh A."/>
            <person name="Wilkins M.J."/>
            <person name="Karaoz U."/>
            <person name="Brodie E.L."/>
            <person name="Williams K.H."/>
            <person name="Hubbard S.S."/>
            <person name="Banfield J.F."/>
        </authorList>
    </citation>
    <scope>NUCLEOTIDE SEQUENCE [LARGE SCALE GENOMIC DNA]</scope>
</reference>
<gene>
    <name evidence="1" type="ORF">A2729_04360</name>
</gene>
<accession>A0A1G1XTH1</accession>
<organism evidence="1 2">
    <name type="scientific">Candidatus Buchananbacteria bacterium RIFCSPHIGHO2_01_FULL_39_14</name>
    <dbReference type="NCBI Taxonomy" id="1797532"/>
    <lineage>
        <taxon>Bacteria</taxon>
        <taxon>Candidatus Buchananiibacteriota</taxon>
    </lineage>
</organism>
<dbReference type="Proteomes" id="UP000178930">
    <property type="component" value="Unassembled WGS sequence"/>
</dbReference>
<dbReference type="STRING" id="1797532.A2729_04360"/>